<sequence length="130" mass="15492">MCNALVVGGLSNSDQNSLSLYKHVFRNKFSINKLMDVDCRRNIFLHFYSHSGNRLQLIIFLEATHFTFIKKFRKFPLRMTKERLADRVNWVGEVVIREQLPLFVEYLSVRQAKVEEKKKKNSRKRKTEPM</sequence>
<accession>A0AAW1KP53</accession>
<dbReference type="EMBL" id="JASPKY010000194">
    <property type="protein sequence ID" value="KAK9721840.1"/>
    <property type="molecule type" value="Genomic_DNA"/>
</dbReference>
<name>A0AAW1KP53_POPJA</name>
<dbReference type="Proteomes" id="UP001458880">
    <property type="component" value="Unassembled WGS sequence"/>
</dbReference>
<protein>
    <submittedName>
        <fullName evidence="1">Uncharacterized protein</fullName>
    </submittedName>
</protein>
<keyword evidence="2" id="KW-1185">Reference proteome</keyword>
<comment type="caution">
    <text evidence="1">The sequence shown here is derived from an EMBL/GenBank/DDBJ whole genome shotgun (WGS) entry which is preliminary data.</text>
</comment>
<evidence type="ECO:0000313" key="2">
    <source>
        <dbReference type="Proteomes" id="UP001458880"/>
    </source>
</evidence>
<dbReference type="AlphaFoldDB" id="A0AAW1KP53"/>
<evidence type="ECO:0000313" key="1">
    <source>
        <dbReference type="EMBL" id="KAK9721840.1"/>
    </source>
</evidence>
<reference evidence="1 2" key="1">
    <citation type="journal article" date="2024" name="BMC Genomics">
        <title>De novo assembly and annotation of Popillia japonica's genome with initial clues to its potential as an invasive pest.</title>
        <authorList>
            <person name="Cucini C."/>
            <person name="Boschi S."/>
            <person name="Funari R."/>
            <person name="Cardaioli E."/>
            <person name="Iannotti N."/>
            <person name="Marturano G."/>
            <person name="Paoli F."/>
            <person name="Bruttini M."/>
            <person name="Carapelli A."/>
            <person name="Frati F."/>
            <person name="Nardi F."/>
        </authorList>
    </citation>
    <scope>NUCLEOTIDE SEQUENCE [LARGE SCALE GENOMIC DNA]</scope>
    <source>
        <strain evidence="1">DMR45628</strain>
    </source>
</reference>
<gene>
    <name evidence="1" type="ORF">QE152_g20007</name>
</gene>
<organism evidence="1 2">
    <name type="scientific">Popillia japonica</name>
    <name type="common">Japanese beetle</name>
    <dbReference type="NCBI Taxonomy" id="7064"/>
    <lineage>
        <taxon>Eukaryota</taxon>
        <taxon>Metazoa</taxon>
        <taxon>Ecdysozoa</taxon>
        <taxon>Arthropoda</taxon>
        <taxon>Hexapoda</taxon>
        <taxon>Insecta</taxon>
        <taxon>Pterygota</taxon>
        <taxon>Neoptera</taxon>
        <taxon>Endopterygota</taxon>
        <taxon>Coleoptera</taxon>
        <taxon>Polyphaga</taxon>
        <taxon>Scarabaeiformia</taxon>
        <taxon>Scarabaeidae</taxon>
        <taxon>Rutelinae</taxon>
        <taxon>Popillia</taxon>
    </lineage>
</organism>
<proteinExistence type="predicted"/>